<dbReference type="SUPFAM" id="SSF69047">
    <property type="entry name" value="Hypothetical protein YjbJ"/>
    <property type="match status" value="1"/>
</dbReference>
<sequence length="102" mass="10671">MTESTSDTFVEKAKGVVEEGTGRVKDAAGGLTGDVGMQAEGKADQLAGMARQEFAELYEEGEGKLEQAVLFVQDRPLVSIGIAAAVGLLMGLIFAPRRKAKG</sequence>
<evidence type="ECO:0000259" key="3">
    <source>
        <dbReference type="Pfam" id="PF05532"/>
    </source>
</evidence>
<reference evidence="5 6" key="1">
    <citation type="submission" date="2020-04" db="EMBL/GenBank/DDBJ databases">
        <title>Description of novel Gluconacetobacter.</title>
        <authorList>
            <person name="Sombolestani A."/>
        </authorList>
    </citation>
    <scope>NUCLEOTIDE SEQUENCE [LARGE SCALE GENOMIC DNA]</scope>
    <source>
        <strain evidence="5 6">LMG 7603</strain>
    </source>
</reference>
<dbReference type="InterPro" id="IPR043605">
    <property type="entry name" value="DUF883_C"/>
</dbReference>
<dbReference type="EMBL" id="JABEQG010000046">
    <property type="protein sequence ID" value="MBB2157883.1"/>
    <property type="molecule type" value="Genomic_DNA"/>
</dbReference>
<protein>
    <submittedName>
        <fullName evidence="5">CsbD family protein</fullName>
    </submittedName>
</protein>
<evidence type="ECO:0000259" key="4">
    <source>
        <dbReference type="Pfam" id="PF19029"/>
    </source>
</evidence>
<organism evidence="5 6">
    <name type="scientific">Gluconacetobacter diazotrophicus</name>
    <name type="common">Acetobacter diazotrophicus</name>
    <dbReference type="NCBI Taxonomy" id="33996"/>
    <lineage>
        <taxon>Bacteria</taxon>
        <taxon>Pseudomonadati</taxon>
        <taxon>Pseudomonadota</taxon>
        <taxon>Alphaproteobacteria</taxon>
        <taxon>Acetobacterales</taxon>
        <taxon>Acetobacteraceae</taxon>
        <taxon>Gluconacetobacter</taxon>
    </lineage>
</organism>
<evidence type="ECO:0000256" key="1">
    <source>
        <dbReference type="ARBA" id="ARBA00009129"/>
    </source>
</evidence>
<accession>A0A7W4I7U4</accession>
<name>A0A7W4I7U4_GLUDI</name>
<comment type="caution">
    <text evidence="5">The sequence shown here is derived from an EMBL/GenBank/DDBJ whole genome shotgun (WGS) entry which is preliminary data.</text>
</comment>
<comment type="similarity">
    <text evidence="1">Belongs to the UPF0337 (CsbD) family.</text>
</comment>
<dbReference type="Pfam" id="PF05532">
    <property type="entry name" value="CsbD"/>
    <property type="match status" value="1"/>
</dbReference>
<feature type="domain" description="DUF883" evidence="4">
    <location>
        <begin position="71"/>
        <end position="97"/>
    </location>
</feature>
<proteinExistence type="inferred from homology"/>
<keyword evidence="2" id="KW-0812">Transmembrane</keyword>
<dbReference type="InterPro" id="IPR036629">
    <property type="entry name" value="YjbJ_sf"/>
</dbReference>
<dbReference type="Proteomes" id="UP000550787">
    <property type="component" value="Unassembled WGS sequence"/>
</dbReference>
<dbReference type="OMA" id="AGMARQE"/>
<keyword evidence="2" id="KW-1133">Transmembrane helix</keyword>
<feature type="domain" description="CsbD-like" evidence="3">
    <location>
        <begin position="11"/>
        <end position="61"/>
    </location>
</feature>
<dbReference type="Pfam" id="PF19029">
    <property type="entry name" value="DUF883_C"/>
    <property type="match status" value="1"/>
</dbReference>
<feature type="transmembrane region" description="Helical" evidence="2">
    <location>
        <begin position="77"/>
        <end position="95"/>
    </location>
</feature>
<evidence type="ECO:0000256" key="2">
    <source>
        <dbReference type="SAM" id="Phobius"/>
    </source>
</evidence>
<keyword evidence="2" id="KW-0472">Membrane</keyword>
<dbReference type="RefSeq" id="WP_012227889.1">
    <property type="nucleotide sequence ID" value="NZ_JABEQG010000046.1"/>
</dbReference>
<dbReference type="AlphaFoldDB" id="A0A7W4I7U4"/>
<gene>
    <name evidence="5" type="ORF">HLH33_16505</name>
</gene>
<dbReference type="Gene3D" id="1.10.1470.10">
    <property type="entry name" value="YjbJ"/>
    <property type="match status" value="1"/>
</dbReference>
<dbReference type="InterPro" id="IPR008462">
    <property type="entry name" value="CsbD"/>
</dbReference>
<evidence type="ECO:0000313" key="6">
    <source>
        <dbReference type="Proteomes" id="UP000550787"/>
    </source>
</evidence>
<evidence type="ECO:0000313" key="5">
    <source>
        <dbReference type="EMBL" id="MBB2157883.1"/>
    </source>
</evidence>